<dbReference type="OMA" id="YRHTHFW"/>
<comment type="function">
    <text evidence="8">Involved in the regulation of the intracellular balance of NAD and NADP, and is a key enzyme in the biosynthesis of NADP. Catalyzes specifically the phosphorylation on 2'-hydroxyl of the adenosine moiety of NAD to yield NADP.</text>
</comment>
<feature type="active site" description="Proton acceptor" evidence="8">
    <location>
        <position position="45"/>
    </location>
</feature>
<feature type="binding site" evidence="8">
    <location>
        <position position="147"/>
    </location>
    <ligand>
        <name>NAD(+)</name>
        <dbReference type="ChEBI" id="CHEBI:57540"/>
    </ligand>
</feature>
<evidence type="ECO:0000256" key="2">
    <source>
        <dbReference type="ARBA" id="ARBA00022741"/>
    </source>
</evidence>
<dbReference type="EC" id="2.7.1.23" evidence="8"/>
<dbReference type="GO" id="GO:0051287">
    <property type="term" value="F:NAD binding"/>
    <property type="evidence" value="ECO:0007669"/>
    <property type="project" value="UniProtKB-ARBA"/>
</dbReference>
<evidence type="ECO:0000256" key="3">
    <source>
        <dbReference type="ARBA" id="ARBA00022777"/>
    </source>
</evidence>
<dbReference type="GO" id="GO:0005737">
    <property type="term" value="C:cytoplasm"/>
    <property type="evidence" value="ECO:0007669"/>
    <property type="project" value="UniProtKB-SubCell"/>
</dbReference>
<dbReference type="Pfam" id="PF01513">
    <property type="entry name" value="NAD_kinase"/>
    <property type="match status" value="1"/>
</dbReference>
<protein>
    <recommendedName>
        <fullName evidence="8">NAD kinase</fullName>
        <ecNumber evidence="8">2.7.1.23</ecNumber>
    </recommendedName>
    <alternativeName>
        <fullName evidence="8">ATP-dependent NAD kinase</fullName>
    </alternativeName>
</protein>
<keyword evidence="8" id="KW-0963">Cytoplasm</keyword>
<comment type="caution">
    <text evidence="9">The sequence shown here is derived from an EMBL/GenBank/DDBJ whole genome shotgun (WGS) entry which is preliminary data.</text>
</comment>
<keyword evidence="5 8" id="KW-0521">NADP</keyword>
<comment type="catalytic activity">
    <reaction evidence="7 8">
        <text>NAD(+) + ATP = ADP + NADP(+) + H(+)</text>
        <dbReference type="Rhea" id="RHEA:18629"/>
        <dbReference type="ChEBI" id="CHEBI:15378"/>
        <dbReference type="ChEBI" id="CHEBI:30616"/>
        <dbReference type="ChEBI" id="CHEBI:57540"/>
        <dbReference type="ChEBI" id="CHEBI:58349"/>
        <dbReference type="ChEBI" id="CHEBI:456216"/>
        <dbReference type="EC" id="2.7.1.23"/>
    </reaction>
</comment>
<feature type="binding site" evidence="8">
    <location>
        <begin position="45"/>
        <end position="46"/>
    </location>
    <ligand>
        <name>NAD(+)</name>
        <dbReference type="ChEBI" id="CHEBI:57540"/>
    </ligand>
</feature>
<dbReference type="AlphaFoldDB" id="A0A5A5U086"/>
<keyword evidence="1 8" id="KW-0808">Transferase</keyword>
<dbReference type="GeneID" id="61101806"/>
<evidence type="ECO:0000256" key="8">
    <source>
        <dbReference type="HAMAP-Rule" id="MF_00361"/>
    </source>
</evidence>
<dbReference type="Proteomes" id="UP000323274">
    <property type="component" value="Unassembled WGS sequence"/>
</dbReference>
<dbReference type="SUPFAM" id="SSF111331">
    <property type="entry name" value="NAD kinase/diacylglycerol kinase-like"/>
    <property type="match status" value="1"/>
</dbReference>
<evidence type="ECO:0000256" key="7">
    <source>
        <dbReference type="ARBA" id="ARBA00047925"/>
    </source>
</evidence>
<dbReference type="InterPro" id="IPR002504">
    <property type="entry name" value="NADK"/>
</dbReference>
<proteinExistence type="inferred from homology"/>
<dbReference type="Gene3D" id="2.60.200.30">
    <property type="entry name" value="Probable inorganic polyphosphate/atp-NAD kinase, domain 2"/>
    <property type="match status" value="1"/>
</dbReference>
<dbReference type="RefSeq" id="WP_004905897.1">
    <property type="nucleotide sequence ID" value="NZ_BJJW01000002.1"/>
</dbReference>
<feature type="binding site" evidence="8">
    <location>
        <position position="149"/>
    </location>
    <ligand>
        <name>NAD(+)</name>
        <dbReference type="ChEBI" id="CHEBI:57540"/>
    </ligand>
</feature>
<dbReference type="InterPro" id="IPR016064">
    <property type="entry name" value="NAD/diacylglycerol_kinase_sf"/>
</dbReference>
<dbReference type="NCBIfam" id="NF003424">
    <property type="entry name" value="PRK04885.1"/>
    <property type="match status" value="1"/>
</dbReference>
<dbReference type="Gene3D" id="3.40.50.10330">
    <property type="entry name" value="Probable inorganic polyphosphate/atp-NAD kinase, domain 1"/>
    <property type="match status" value="1"/>
</dbReference>
<dbReference type="SMR" id="A0A5A5U086"/>
<keyword evidence="6 8" id="KW-0520">NAD</keyword>
<reference evidence="9 10" key="1">
    <citation type="submission" date="2019-04" db="EMBL/GenBank/DDBJ databases">
        <title>A pseudo-fructophilic Leuconostoc citreum strain F192-5 isolated from peel of satsuma mandarin: the first report for isolation and characterization of strain-dependent fructophilic-like characteristics.</title>
        <authorList>
            <person name="Maeno S."/>
            <person name="Tanizawa Y."/>
            <person name="Kajikawa A."/>
            <person name="Kanesaki Y."/>
            <person name="Kubota E."/>
            <person name="Arita M."/>
            <person name="Leon D."/>
            <person name="Endo A."/>
        </authorList>
    </citation>
    <scope>NUCLEOTIDE SEQUENCE [LARGE SCALE GENOMIC DNA]</scope>
    <source>
        <strain evidence="9 10">F192-5</strain>
    </source>
</reference>
<name>A0A5A5U086_LEUCI</name>
<accession>A0A5A5U086</accession>
<dbReference type="PANTHER" id="PTHR20275">
    <property type="entry name" value="NAD KINASE"/>
    <property type="match status" value="1"/>
</dbReference>
<keyword evidence="4 8" id="KW-0067">ATP-binding</keyword>
<comment type="caution">
    <text evidence="8">Lacks conserved residue(s) required for the propagation of feature annotation.</text>
</comment>
<dbReference type="GO" id="GO:0046872">
    <property type="term" value="F:metal ion binding"/>
    <property type="evidence" value="ECO:0007669"/>
    <property type="project" value="UniProtKB-UniRule"/>
</dbReference>
<organism evidence="9 10">
    <name type="scientific">Leuconostoc citreum</name>
    <dbReference type="NCBI Taxonomy" id="33964"/>
    <lineage>
        <taxon>Bacteria</taxon>
        <taxon>Bacillati</taxon>
        <taxon>Bacillota</taxon>
        <taxon>Bacilli</taxon>
        <taxon>Lactobacillales</taxon>
        <taxon>Lactobacillaceae</taxon>
        <taxon>Leuconostoc</taxon>
    </lineage>
</organism>
<evidence type="ECO:0000313" key="9">
    <source>
        <dbReference type="EMBL" id="GDZ83253.1"/>
    </source>
</evidence>
<keyword evidence="2 8" id="KW-0547">Nucleotide-binding</keyword>
<comment type="cofactor">
    <cofactor evidence="8">
        <name>a divalent metal cation</name>
        <dbReference type="ChEBI" id="CHEBI:60240"/>
    </cofactor>
</comment>
<dbReference type="HAMAP" id="MF_00361">
    <property type="entry name" value="NAD_kinase"/>
    <property type="match status" value="1"/>
</dbReference>
<evidence type="ECO:0000313" key="10">
    <source>
        <dbReference type="Proteomes" id="UP000323274"/>
    </source>
</evidence>
<dbReference type="EMBL" id="BJJW01000002">
    <property type="protein sequence ID" value="GDZ83253.1"/>
    <property type="molecule type" value="Genomic_DNA"/>
</dbReference>
<dbReference type="Pfam" id="PF20143">
    <property type="entry name" value="NAD_kinase_C"/>
    <property type="match status" value="1"/>
</dbReference>
<keyword evidence="3 8" id="KW-0418">Kinase</keyword>
<dbReference type="GO" id="GO:0006741">
    <property type="term" value="P:NADP+ biosynthetic process"/>
    <property type="evidence" value="ECO:0007669"/>
    <property type="project" value="UniProtKB-UniRule"/>
</dbReference>
<evidence type="ECO:0000256" key="6">
    <source>
        <dbReference type="ARBA" id="ARBA00023027"/>
    </source>
</evidence>
<dbReference type="GO" id="GO:0003951">
    <property type="term" value="F:NAD+ kinase activity"/>
    <property type="evidence" value="ECO:0007669"/>
    <property type="project" value="UniProtKB-UniRule"/>
</dbReference>
<dbReference type="GO" id="GO:0019674">
    <property type="term" value="P:NAD+ metabolic process"/>
    <property type="evidence" value="ECO:0007669"/>
    <property type="project" value="InterPro"/>
</dbReference>
<dbReference type="InterPro" id="IPR017438">
    <property type="entry name" value="ATP-NAD_kinase_N"/>
</dbReference>
<feature type="binding site" evidence="8">
    <location>
        <begin position="121"/>
        <end position="122"/>
    </location>
    <ligand>
        <name>NAD(+)</name>
        <dbReference type="ChEBI" id="CHEBI:57540"/>
    </ligand>
</feature>
<feature type="binding site" evidence="8">
    <location>
        <position position="184"/>
    </location>
    <ligand>
        <name>NAD(+)</name>
        <dbReference type="ChEBI" id="CHEBI:57540"/>
    </ligand>
</feature>
<dbReference type="PANTHER" id="PTHR20275:SF0">
    <property type="entry name" value="NAD KINASE"/>
    <property type="match status" value="1"/>
</dbReference>
<dbReference type="InterPro" id="IPR017437">
    <property type="entry name" value="ATP-NAD_kinase_PpnK-typ_C"/>
</dbReference>
<sequence>MKIAIFNNDAKNSQMITQSLVASLEKNGLTIDNQHPDIVITVGGDGTLLGAFQHYVDQIDTIRFVGLHTGHLGFYTDWLSTELANLVSSLTHDNGQRVSYPLLDMTVVHESGEQYHFLALNEAAIKQPVGTLVADIYLGGQLFERFRGDGIAVATPTGSTAYNKANGGAVLHPKLSAIQMSEIASINNRVFRTLGSPLVVPKGEEIIVKPKSNHFLVMYDQSEIKGRHINELRFRVADKQVHFAAYRHVDFWQRVHRAFINDIES</sequence>
<gene>
    <name evidence="8 9" type="primary">nadK</name>
    <name evidence="9" type="ORF">LCIT_04950</name>
</gene>
<comment type="subcellular location">
    <subcellularLocation>
        <location evidence="8">Cytoplasm</location>
    </subcellularLocation>
</comment>
<evidence type="ECO:0000256" key="4">
    <source>
        <dbReference type="ARBA" id="ARBA00022840"/>
    </source>
</evidence>
<comment type="similarity">
    <text evidence="8">Belongs to the NAD kinase family.</text>
</comment>
<dbReference type="GO" id="GO:0005524">
    <property type="term" value="F:ATP binding"/>
    <property type="evidence" value="ECO:0007669"/>
    <property type="project" value="UniProtKB-KW"/>
</dbReference>
<evidence type="ECO:0000256" key="1">
    <source>
        <dbReference type="ARBA" id="ARBA00022679"/>
    </source>
</evidence>
<evidence type="ECO:0000256" key="5">
    <source>
        <dbReference type="ARBA" id="ARBA00022857"/>
    </source>
</evidence>